<sequence>MRRCFHHFTVPIEKENLHRLFIQYRRIRDRNGIRPDQYTIKYEMQRLLTFLFQAFKS</sequence>
<dbReference type="Proteomes" id="UP000008721">
    <property type="component" value="Chromosome"/>
</dbReference>
<dbReference type="STRING" id="709032.Sulku_1804"/>
<organism evidence="1 2">
    <name type="scientific">Sulfuricurvum kujiense (strain ATCC BAA-921 / DSM 16994 / JCM 11577 / YK-1)</name>
    <dbReference type="NCBI Taxonomy" id="709032"/>
    <lineage>
        <taxon>Bacteria</taxon>
        <taxon>Pseudomonadati</taxon>
        <taxon>Campylobacterota</taxon>
        <taxon>Epsilonproteobacteria</taxon>
        <taxon>Campylobacterales</taxon>
        <taxon>Sulfurimonadaceae</taxon>
        <taxon>Sulfuricurvum</taxon>
    </lineage>
</organism>
<proteinExistence type="predicted"/>
<name>E4U1C7_SULKY</name>
<gene>
    <name evidence="1" type="ordered locus">Sulku_1804</name>
</gene>
<evidence type="ECO:0000313" key="1">
    <source>
        <dbReference type="EMBL" id="ADR34464.1"/>
    </source>
</evidence>
<protein>
    <submittedName>
        <fullName evidence="1">Uncharacterized protein</fullName>
    </submittedName>
</protein>
<dbReference type="AlphaFoldDB" id="E4U1C7"/>
<dbReference type="KEGG" id="sku:Sulku_1804"/>
<dbReference type="HOGENOM" id="CLU_2994970_0_0_7"/>
<dbReference type="EMBL" id="CP002355">
    <property type="protein sequence ID" value="ADR34464.1"/>
    <property type="molecule type" value="Genomic_DNA"/>
</dbReference>
<evidence type="ECO:0000313" key="2">
    <source>
        <dbReference type="Proteomes" id="UP000008721"/>
    </source>
</evidence>
<reference evidence="1 2" key="1">
    <citation type="journal article" date="2012" name="Stand. Genomic Sci.">
        <title>Complete genome sequence of the sulfur compounds oxidizing chemolithoautotroph Sulfuricurvum kujiense type strain (YK-1(T)).</title>
        <authorList>
            <person name="Han C."/>
            <person name="Kotsyurbenko O."/>
            <person name="Chertkov O."/>
            <person name="Held B."/>
            <person name="Lapidus A."/>
            <person name="Nolan M."/>
            <person name="Lucas S."/>
            <person name="Hammon N."/>
            <person name="Deshpande S."/>
            <person name="Cheng J.F."/>
            <person name="Tapia R."/>
            <person name="Goodwin L.A."/>
            <person name="Pitluck S."/>
            <person name="Liolios K."/>
            <person name="Pagani I."/>
            <person name="Ivanova N."/>
            <person name="Mavromatis K."/>
            <person name="Mikhailova N."/>
            <person name="Pati A."/>
            <person name="Chen A."/>
            <person name="Palaniappan K."/>
            <person name="Land M."/>
            <person name="Hauser L."/>
            <person name="Chang Y.J."/>
            <person name="Jeffries C.D."/>
            <person name="Brambilla E.M."/>
            <person name="Rohde M."/>
            <person name="Spring S."/>
            <person name="Sikorski J."/>
            <person name="Goker M."/>
            <person name="Woyke T."/>
            <person name="Bristow J."/>
            <person name="Eisen J.A."/>
            <person name="Markowitz V."/>
            <person name="Hugenholtz P."/>
            <person name="Kyrpides N.C."/>
            <person name="Klenk H.P."/>
            <person name="Detter J.C."/>
        </authorList>
    </citation>
    <scope>NUCLEOTIDE SEQUENCE [LARGE SCALE GENOMIC DNA]</scope>
    <source>
        <strain evidence="2">ATCC BAA-921 / DSM 16994 / JCM 11577 / YK-1</strain>
    </source>
</reference>
<keyword evidence="2" id="KW-1185">Reference proteome</keyword>
<accession>E4U1C7</accession>